<dbReference type="NCBIfam" id="NF009131">
    <property type="entry name" value="PRK12484.1"/>
    <property type="match status" value="1"/>
</dbReference>
<accession>A0AAC9FIT2</accession>
<dbReference type="InterPro" id="IPR041619">
    <property type="entry name" value="NAPRTase_C"/>
</dbReference>
<evidence type="ECO:0000256" key="8">
    <source>
        <dbReference type="ARBA" id="ARBA00048668"/>
    </source>
</evidence>
<feature type="domain" description="Nicotinate phosphoribosyltransferase N-terminal" evidence="11">
    <location>
        <begin position="12"/>
        <end position="136"/>
    </location>
</feature>
<evidence type="ECO:0000256" key="2">
    <source>
        <dbReference type="ARBA" id="ARBA00010897"/>
    </source>
</evidence>
<dbReference type="InterPro" id="IPR036068">
    <property type="entry name" value="Nicotinate_pribotase-like_C"/>
</dbReference>
<keyword evidence="13" id="KW-0328">Glycosyltransferase</keyword>
<dbReference type="InterPro" id="IPR040727">
    <property type="entry name" value="NAPRTase_N"/>
</dbReference>
<keyword evidence="6 9" id="KW-0662">Pyridine nucleotide biosynthesis</keyword>
<dbReference type="NCBIfam" id="NF006695">
    <property type="entry name" value="PRK09243.1-2"/>
    <property type="match status" value="1"/>
</dbReference>
<dbReference type="InterPro" id="IPR013785">
    <property type="entry name" value="Aldolase_TIM"/>
</dbReference>
<dbReference type="NCBIfam" id="NF006694">
    <property type="entry name" value="PRK09243.1-1"/>
    <property type="match status" value="1"/>
</dbReference>
<comment type="function">
    <text evidence="9">Catalyzes the first step in the biosynthesis of NAD from nicotinic acid, the ATP-dependent synthesis of beta-nicotinate D-ribonucleotide from nicotinate and 5-phospho-D-ribose 1-phosphate.</text>
</comment>
<dbReference type="InterPro" id="IPR007229">
    <property type="entry name" value="Nic_PRibTrfase-Fam"/>
</dbReference>
<organism evidence="13 14">
    <name type="scientific">Pediococcus damnosus</name>
    <dbReference type="NCBI Taxonomy" id="51663"/>
    <lineage>
        <taxon>Bacteria</taxon>
        <taxon>Bacillati</taxon>
        <taxon>Bacillota</taxon>
        <taxon>Bacilli</taxon>
        <taxon>Lactobacillales</taxon>
        <taxon>Lactobacillaceae</taxon>
        <taxon>Pediococcus</taxon>
    </lineage>
</organism>
<dbReference type="GO" id="GO:0047280">
    <property type="term" value="F:nicotinamide phosphoribosyltransferase activity"/>
    <property type="evidence" value="ECO:0007669"/>
    <property type="project" value="UniProtKB-ARBA"/>
</dbReference>
<dbReference type="EC" id="6.3.4.21" evidence="3 9"/>
<proteinExistence type="inferred from homology"/>
<dbReference type="FunFam" id="3.20.20.70:FF:000076">
    <property type="entry name" value="Nicotinate phosphoribosyltransferase"/>
    <property type="match status" value="1"/>
</dbReference>
<evidence type="ECO:0000256" key="4">
    <source>
        <dbReference type="ARBA" id="ARBA00022553"/>
    </source>
</evidence>
<dbReference type="GO" id="GO:0034355">
    <property type="term" value="P:NAD+ biosynthetic process via the salvage pathway"/>
    <property type="evidence" value="ECO:0007669"/>
    <property type="project" value="UniProtKB-ARBA"/>
</dbReference>
<dbReference type="InterPro" id="IPR006405">
    <property type="entry name" value="Nic_PRibTrfase_pncB"/>
</dbReference>
<reference evidence="13 14" key="1">
    <citation type="journal article" date="2016" name="PLoS ONE">
        <title>The Identification of Novel Diagnostic Marker Genes for the Detection of Beer Spoiling Pediococcus damnosus Strains Using the BlAst Diagnostic Gene findEr.</title>
        <authorList>
            <person name="Behr J."/>
            <person name="Geissler A.J."/>
            <person name="Schmid J."/>
            <person name="Zehe A."/>
            <person name="Vogel R.F."/>
        </authorList>
    </citation>
    <scope>NUCLEOTIDE SEQUENCE [LARGE SCALE GENOMIC DNA]</scope>
    <source>
        <strain evidence="13 14">TMW 2.1533</strain>
    </source>
</reference>
<feature type="domain" description="Nicotinate/nicotinamide phosphoribosyltransferase" evidence="10">
    <location>
        <begin position="157"/>
        <end position="338"/>
    </location>
</feature>
<evidence type="ECO:0000259" key="11">
    <source>
        <dbReference type="Pfam" id="PF17767"/>
    </source>
</evidence>
<comment type="PTM">
    <text evidence="9">Transiently phosphorylated on a His residue during the reaction cycle. Phosphorylation strongly increases the affinity for substrates and increases the rate of nicotinate D-ribonucleotide production. Dephosphorylation regenerates the low-affinity form of the enzyme, leading to product release.</text>
</comment>
<feature type="domain" description="Nicotinate phosphoribosyltransferase C-terminal" evidence="12">
    <location>
        <begin position="362"/>
        <end position="471"/>
    </location>
</feature>
<dbReference type="GO" id="GO:0004516">
    <property type="term" value="F:nicotinate phosphoribosyltransferase activity"/>
    <property type="evidence" value="ECO:0007669"/>
    <property type="project" value="UniProtKB-UniRule"/>
</dbReference>
<dbReference type="Pfam" id="PF17956">
    <property type="entry name" value="NAPRTase_C"/>
    <property type="match status" value="1"/>
</dbReference>
<evidence type="ECO:0000259" key="12">
    <source>
        <dbReference type="Pfam" id="PF17956"/>
    </source>
</evidence>
<dbReference type="NCBIfam" id="TIGR01513">
    <property type="entry name" value="NAPRTase_put"/>
    <property type="match status" value="1"/>
</dbReference>
<dbReference type="CDD" id="cd01570">
    <property type="entry name" value="NAPRTase_A"/>
    <property type="match status" value="1"/>
</dbReference>
<dbReference type="Gene3D" id="3.20.20.70">
    <property type="entry name" value="Aldolase class I"/>
    <property type="match status" value="1"/>
</dbReference>
<dbReference type="RefSeq" id="WP_062904473.1">
    <property type="nucleotide sequence ID" value="NZ_CP012275.1"/>
</dbReference>
<dbReference type="NCBIfam" id="NF006697">
    <property type="entry name" value="PRK09243.1-4"/>
    <property type="match status" value="1"/>
</dbReference>
<comment type="catalytic activity">
    <reaction evidence="8 9">
        <text>5-phospho-alpha-D-ribose 1-diphosphate + nicotinate + ATP + H2O = nicotinate beta-D-ribonucleotide + ADP + phosphate + diphosphate</text>
        <dbReference type="Rhea" id="RHEA:36163"/>
        <dbReference type="ChEBI" id="CHEBI:15377"/>
        <dbReference type="ChEBI" id="CHEBI:30616"/>
        <dbReference type="ChEBI" id="CHEBI:32544"/>
        <dbReference type="ChEBI" id="CHEBI:33019"/>
        <dbReference type="ChEBI" id="CHEBI:43474"/>
        <dbReference type="ChEBI" id="CHEBI:57502"/>
        <dbReference type="ChEBI" id="CHEBI:58017"/>
        <dbReference type="ChEBI" id="CHEBI:456216"/>
        <dbReference type="EC" id="6.3.4.21"/>
    </reaction>
</comment>
<dbReference type="AlphaFoldDB" id="A0AAC9FIT2"/>
<evidence type="ECO:0000313" key="14">
    <source>
        <dbReference type="Proteomes" id="UP000076405"/>
    </source>
</evidence>
<dbReference type="PANTHER" id="PTHR11098:SF1">
    <property type="entry name" value="NICOTINATE PHOSPHORIBOSYLTRANSFERASE"/>
    <property type="match status" value="1"/>
</dbReference>
<dbReference type="Gene3D" id="3.20.140.10">
    <property type="entry name" value="nicotinate phosphoribosyltransferase"/>
    <property type="match status" value="1"/>
</dbReference>
<sequence>MTKKYPDDSLTLHTDAYQINMIQTYWEQGIHNKNAVFEVFFRDMPFHNGYAIFAGLERVVKYIQKLHFTESDLAYLKESEHYPDDFLAYLKDFKFKGTIRSAVEGDLVFNGEPIMQVEGPLADCQLVETAILNVVNYQTLIATKASRIKSVVGSDDLLEFGTRRAQEMSAAIWGTRAAYIGGFDATSNVRAGKIFGIPISGTHAHALVQYYRNDYDAFKAYAETHHDCVFLVDTYDTLKSGVPNAIRVAKERGDKNNFLGVRIDSGDMAYLSKRVREQLDEAGFPNAKVYASNDLDEKTIQNLKIQGAKIDVWGVGTKLITAYEQPALGAVYKMVSIEGEDGKMVDTIKLSNNVEKVSTPGKKQVWRISKNGDGKSEGDYVTLWDEKPQEQDSIYMFHPNYTYINKTVSDFTARPLLHEIFRDGKLVYQLPELKDIKAYSRDMLDSLWDEYKRDLNPQDYPVDLSQKCYDHKMASIKGVREYVNSSKINEQG</sequence>
<dbReference type="Pfam" id="PF04095">
    <property type="entry name" value="NAPRTase"/>
    <property type="match status" value="1"/>
</dbReference>
<evidence type="ECO:0000256" key="9">
    <source>
        <dbReference type="RuleBase" id="RU365100"/>
    </source>
</evidence>
<keyword evidence="7 9" id="KW-0808">Transferase</keyword>
<evidence type="ECO:0000256" key="7">
    <source>
        <dbReference type="ARBA" id="ARBA00022679"/>
    </source>
</evidence>
<dbReference type="SUPFAM" id="SSF51690">
    <property type="entry name" value="Nicotinate/Quinolinate PRTase C-terminal domain-like"/>
    <property type="match status" value="1"/>
</dbReference>
<comment type="similarity">
    <text evidence="2 9">Belongs to the NAPRTase family.</text>
</comment>
<dbReference type="PANTHER" id="PTHR11098">
    <property type="entry name" value="NICOTINATE PHOSPHORIBOSYLTRANSFERASE"/>
    <property type="match status" value="1"/>
</dbReference>
<evidence type="ECO:0000256" key="6">
    <source>
        <dbReference type="ARBA" id="ARBA00022642"/>
    </source>
</evidence>
<evidence type="ECO:0000259" key="10">
    <source>
        <dbReference type="Pfam" id="PF04095"/>
    </source>
</evidence>
<dbReference type="GO" id="GO:0005829">
    <property type="term" value="C:cytosol"/>
    <property type="evidence" value="ECO:0007669"/>
    <property type="project" value="TreeGrafter"/>
</dbReference>
<evidence type="ECO:0000313" key="13">
    <source>
        <dbReference type="EMBL" id="AMV62662.1"/>
    </source>
</evidence>
<evidence type="ECO:0000256" key="3">
    <source>
        <dbReference type="ARBA" id="ARBA00013236"/>
    </source>
</evidence>
<dbReference type="PIRSF" id="PIRSF000484">
    <property type="entry name" value="NAPRT"/>
    <property type="match status" value="1"/>
</dbReference>
<evidence type="ECO:0000256" key="1">
    <source>
        <dbReference type="ARBA" id="ARBA00004952"/>
    </source>
</evidence>
<keyword evidence="5 9" id="KW-0436">Ligase</keyword>
<keyword evidence="4" id="KW-0597">Phosphoprotein</keyword>
<dbReference type="Proteomes" id="UP000076405">
    <property type="component" value="Chromosome"/>
</dbReference>
<dbReference type="EMBL" id="CP012275">
    <property type="protein sequence ID" value="AMV62662.1"/>
    <property type="molecule type" value="Genomic_DNA"/>
</dbReference>
<protein>
    <recommendedName>
        <fullName evidence="3 9">Nicotinate phosphoribosyltransferase</fullName>
        <ecNumber evidence="3 9">6.3.4.21</ecNumber>
    </recommendedName>
</protein>
<dbReference type="Pfam" id="PF17767">
    <property type="entry name" value="NAPRTase_N"/>
    <property type="match status" value="1"/>
</dbReference>
<evidence type="ECO:0000256" key="5">
    <source>
        <dbReference type="ARBA" id="ARBA00022598"/>
    </source>
</evidence>
<name>A0AAC9FIT2_9LACO</name>
<dbReference type="SUPFAM" id="SSF54675">
    <property type="entry name" value="Nicotinate/Quinolinate PRTase N-terminal domain-like"/>
    <property type="match status" value="1"/>
</dbReference>
<comment type="pathway">
    <text evidence="1 9">Cofactor biosynthesis; NAD(+) biosynthesis; nicotinate D-ribonucleotide from nicotinate: step 1/1.</text>
</comment>
<gene>
    <name evidence="13" type="ORF">ADU70_1170</name>
</gene>
<dbReference type="InterPro" id="IPR041525">
    <property type="entry name" value="N/Namide_PRibTrfase"/>
</dbReference>